<feature type="transmembrane region" description="Helical" evidence="6">
    <location>
        <begin position="97"/>
        <end position="119"/>
    </location>
</feature>
<name>A0ABQ5PW93_9BACT</name>
<keyword evidence="3" id="KW-0201">Cytochrome c-type biogenesis</keyword>
<reference evidence="8" key="1">
    <citation type="journal article" date="2023" name="Antonie Van Leeuwenhoek">
        <title>Mesoterricola silvestris gen. nov., sp. nov., Mesoterricola sediminis sp. nov., Geothrix oryzae sp. nov., Geothrix edaphica sp. nov., Geothrix rubra sp. nov., and Geothrix limicola sp. nov., six novel members of Acidobacteriota isolated from soils.</title>
        <authorList>
            <person name="Itoh H."/>
            <person name="Sugisawa Y."/>
            <person name="Mise K."/>
            <person name="Xu Z."/>
            <person name="Kuniyasu M."/>
            <person name="Ushijima N."/>
            <person name="Kawano K."/>
            <person name="Kobayashi E."/>
            <person name="Shiratori Y."/>
            <person name="Masuda Y."/>
            <person name="Senoo K."/>
        </authorList>
    </citation>
    <scope>NUCLEOTIDE SEQUENCE</scope>
    <source>
        <strain evidence="8">Red802</strain>
    </source>
</reference>
<feature type="transmembrane region" description="Helical" evidence="6">
    <location>
        <begin position="351"/>
        <end position="373"/>
    </location>
</feature>
<keyword evidence="4 6" id="KW-1133">Transmembrane helix</keyword>
<dbReference type="Proteomes" id="UP001165044">
    <property type="component" value="Unassembled WGS sequence"/>
</dbReference>
<feature type="transmembrane region" description="Helical" evidence="6">
    <location>
        <begin position="64"/>
        <end position="85"/>
    </location>
</feature>
<evidence type="ECO:0000256" key="2">
    <source>
        <dbReference type="ARBA" id="ARBA00022692"/>
    </source>
</evidence>
<dbReference type="InterPro" id="IPR023494">
    <property type="entry name" value="Cyt_c_bgen_Ccs1/CcsB/ResB"/>
</dbReference>
<dbReference type="RefSeq" id="WP_285606681.1">
    <property type="nucleotide sequence ID" value="NZ_BSDC01000001.1"/>
</dbReference>
<protein>
    <recommendedName>
        <fullName evidence="7">ResB-like domain-containing protein</fullName>
    </recommendedName>
</protein>
<evidence type="ECO:0000259" key="7">
    <source>
        <dbReference type="Pfam" id="PF05140"/>
    </source>
</evidence>
<evidence type="ECO:0000313" key="8">
    <source>
        <dbReference type="EMBL" id="GLH66439.1"/>
    </source>
</evidence>
<comment type="subcellular location">
    <subcellularLocation>
        <location evidence="1">Membrane</location>
        <topology evidence="1">Multi-pass membrane protein</topology>
    </subcellularLocation>
</comment>
<feature type="domain" description="ResB-like" evidence="7">
    <location>
        <begin position="271"/>
        <end position="339"/>
    </location>
</feature>
<evidence type="ECO:0000256" key="3">
    <source>
        <dbReference type="ARBA" id="ARBA00022748"/>
    </source>
</evidence>
<evidence type="ECO:0000256" key="1">
    <source>
        <dbReference type="ARBA" id="ARBA00004141"/>
    </source>
</evidence>
<dbReference type="EMBL" id="BSDC01000001">
    <property type="protein sequence ID" value="GLH66439.1"/>
    <property type="molecule type" value="Genomic_DNA"/>
</dbReference>
<dbReference type="Pfam" id="PF05140">
    <property type="entry name" value="ResB"/>
    <property type="match status" value="1"/>
</dbReference>
<accession>A0ABQ5PW93</accession>
<keyword evidence="2 6" id="KW-0812">Transmembrane</keyword>
<sequence length="386" mass="42673">MIKTLASRTWAFFKSFQLTIVLLALLMLLVVFCTLAQVELGTAGAVNAYMRSFFVWHQFSFLPFPIPTFPGGGLVGLMLTLNLIAKTLDIQRTWTKAGMWLVHAGLVILFAGEFVAGLMQVDTNLSIEVGQTVNYVQSYKNMELAVIDTTDPTWDEVYSVPDTLLAKGGAIAIPGTPITLNVKRYFPNSELSNLPPGAQPSLATAGIGPGVSVVERPTVTNDNEMNTGSVFVEPVAGGRSYGIWLASMAIGAPQSFTHEGRTYALSMRLRRQYLPYSFTLKQFRHDVYPGTDIPKNFSSLVQVVNPSQKESREVLIYMNQPLRYEGKTFYQASFGKNDTLSVLSVVENPGWLLPYVSCVLVSLGLLVHFAIVLRRSLKRRQDKKEG</sequence>
<keyword evidence="5 6" id="KW-0472">Membrane</keyword>
<evidence type="ECO:0000256" key="6">
    <source>
        <dbReference type="SAM" id="Phobius"/>
    </source>
</evidence>
<organism evidence="8 9">
    <name type="scientific">Geothrix edaphica</name>
    <dbReference type="NCBI Taxonomy" id="2927976"/>
    <lineage>
        <taxon>Bacteria</taxon>
        <taxon>Pseudomonadati</taxon>
        <taxon>Acidobacteriota</taxon>
        <taxon>Holophagae</taxon>
        <taxon>Holophagales</taxon>
        <taxon>Holophagaceae</taxon>
        <taxon>Geothrix</taxon>
    </lineage>
</organism>
<comment type="caution">
    <text evidence="8">The sequence shown here is derived from an EMBL/GenBank/DDBJ whole genome shotgun (WGS) entry which is preliminary data.</text>
</comment>
<dbReference type="PANTHER" id="PTHR31566">
    <property type="entry name" value="CYTOCHROME C BIOGENESIS PROTEIN CCS1, CHLOROPLASTIC"/>
    <property type="match status" value="1"/>
</dbReference>
<evidence type="ECO:0000256" key="5">
    <source>
        <dbReference type="ARBA" id="ARBA00023136"/>
    </source>
</evidence>
<keyword evidence="9" id="KW-1185">Reference proteome</keyword>
<evidence type="ECO:0000313" key="9">
    <source>
        <dbReference type="Proteomes" id="UP001165044"/>
    </source>
</evidence>
<dbReference type="InterPro" id="IPR007816">
    <property type="entry name" value="ResB-like_domain"/>
</dbReference>
<evidence type="ECO:0000256" key="4">
    <source>
        <dbReference type="ARBA" id="ARBA00022989"/>
    </source>
</evidence>
<gene>
    <name evidence="8" type="ORF">GETHED_08030</name>
</gene>
<proteinExistence type="predicted"/>